<gene>
    <name evidence="2" type="ORF">METZ01_LOCUS371799</name>
</gene>
<feature type="compositionally biased region" description="Basic and acidic residues" evidence="1">
    <location>
        <begin position="55"/>
        <end position="82"/>
    </location>
</feature>
<organism evidence="2">
    <name type="scientific">marine metagenome</name>
    <dbReference type="NCBI Taxonomy" id="408172"/>
    <lineage>
        <taxon>unclassified sequences</taxon>
        <taxon>metagenomes</taxon>
        <taxon>ecological metagenomes</taxon>
    </lineage>
</organism>
<evidence type="ECO:0000313" key="2">
    <source>
        <dbReference type="EMBL" id="SVD18945.1"/>
    </source>
</evidence>
<sequence>MKKVMYFYKGKYYSQISSGHFVEFAPFDFAFILSLRGNSRSKIIEIMEDLKGHPCEKPAPHLVQRAEERRKRKEQKEKEKIIQKKAGR</sequence>
<dbReference type="AlphaFoldDB" id="A0A382TAW7"/>
<evidence type="ECO:0000256" key="1">
    <source>
        <dbReference type="SAM" id="MobiDB-lite"/>
    </source>
</evidence>
<protein>
    <submittedName>
        <fullName evidence="2">Uncharacterized protein</fullName>
    </submittedName>
</protein>
<name>A0A382TAW7_9ZZZZ</name>
<feature type="non-terminal residue" evidence="2">
    <location>
        <position position="88"/>
    </location>
</feature>
<accession>A0A382TAW7</accession>
<proteinExistence type="predicted"/>
<dbReference type="EMBL" id="UINC01135036">
    <property type="protein sequence ID" value="SVD18945.1"/>
    <property type="molecule type" value="Genomic_DNA"/>
</dbReference>
<reference evidence="2" key="1">
    <citation type="submission" date="2018-05" db="EMBL/GenBank/DDBJ databases">
        <authorList>
            <person name="Lanie J.A."/>
            <person name="Ng W.-L."/>
            <person name="Kazmierczak K.M."/>
            <person name="Andrzejewski T.M."/>
            <person name="Davidsen T.M."/>
            <person name="Wayne K.J."/>
            <person name="Tettelin H."/>
            <person name="Glass J.I."/>
            <person name="Rusch D."/>
            <person name="Podicherti R."/>
            <person name="Tsui H.-C.T."/>
            <person name="Winkler M.E."/>
        </authorList>
    </citation>
    <scope>NUCLEOTIDE SEQUENCE</scope>
</reference>
<feature type="region of interest" description="Disordered" evidence="1">
    <location>
        <begin position="55"/>
        <end position="88"/>
    </location>
</feature>